<dbReference type="AlphaFoldDB" id="A0A084ZP29"/>
<organism evidence="1 2">
    <name type="scientific">Trabulsiella guamensis ATCC 49490</name>
    <dbReference type="NCBI Taxonomy" id="1005994"/>
    <lineage>
        <taxon>Bacteria</taxon>
        <taxon>Pseudomonadati</taxon>
        <taxon>Pseudomonadota</taxon>
        <taxon>Gammaproteobacteria</taxon>
        <taxon>Enterobacterales</taxon>
        <taxon>Enterobacteriaceae</taxon>
        <taxon>Trabulsiella</taxon>
    </lineage>
</organism>
<evidence type="ECO:0000313" key="2">
    <source>
        <dbReference type="Proteomes" id="UP000028630"/>
    </source>
</evidence>
<comment type="caution">
    <text evidence="1">The sequence shown here is derived from an EMBL/GenBank/DDBJ whole genome shotgun (WGS) entry which is preliminary data.</text>
</comment>
<proteinExistence type="predicted"/>
<protein>
    <submittedName>
        <fullName evidence="1">Uncharacterized protein</fullName>
    </submittedName>
</protein>
<keyword evidence="2" id="KW-1185">Reference proteome</keyword>
<dbReference type="EMBL" id="JMTB01000117">
    <property type="protein sequence ID" value="KFB99223.1"/>
    <property type="molecule type" value="Genomic_DNA"/>
</dbReference>
<accession>A0A084ZP29</accession>
<name>A0A084ZP29_9ENTR</name>
<gene>
    <name evidence="1" type="ORF">GTGU_04225</name>
</gene>
<dbReference type="Proteomes" id="UP000028630">
    <property type="component" value="Unassembled WGS sequence"/>
</dbReference>
<sequence length="41" mass="4838">MDGYCSLELRFHILAQVDFEDAVDVLEFDILLDSHQHFQVE</sequence>
<evidence type="ECO:0000313" key="1">
    <source>
        <dbReference type="EMBL" id="KFB99223.1"/>
    </source>
</evidence>
<reference evidence="2" key="1">
    <citation type="submission" date="2014-05" db="EMBL/GenBank/DDBJ databases">
        <title>ATOL: Assembling a taxonomically balanced genome-scale reconstruction of the evolutionary history of the Enterobacteriaceae.</title>
        <authorList>
            <person name="Plunkett G. III"/>
            <person name="Neeno-Eckwall E.C."/>
            <person name="Glasner J.D."/>
            <person name="Perna N.T."/>
        </authorList>
    </citation>
    <scope>NUCLEOTIDE SEQUENCE [LARGE SCALE GENOMIC DNA]</scope>
    <source>
        <strain evidence="2">ATCC 49490</strain>
    </source>
</reference>